<keyword evidence="3" id="KW-1185">Reference proteome</keyword>
<dbReference type="EMBL" id="OZ037949">
    <property type="protein sequence ID" value="CAL1711121.1"/>
    <property type="molecule type" value="Genomic_DNA"/>
</dbReference>
<evidence type="ECO:0000313" key="2">
    <source>
        <dbReference type="EMBL" id="CAL1711121.1"/>
    </source>
</evidence>
<name>A0ABP1DTH4_9APHY</name>
<feature type="region of interest" description="Disordered" evidence="1">
    <location>
        <begin position="115"/>
        <end position="152"/>
    </location>
</feature>
<organism evidence="2 3">
    <name type="scientific">Somion occarium</name>
    <dbReference type="NCBI Taxonomy" id="3059160"/>
    <lineage>
        <taxon>Eukaryota</taxon>
        <taxon>Fungi</taxon>
        <taxon>Dikarya</taxon>
        <taxon>Basidiomycota</taxon>
        <taxon>Agaricomycotina</taxon>
        <taxon>Agaricomycetes</taxon>
        <taxon>Polyporales</taxon>
        <taxon>Cerrenaceae</taxon>
        <taxon>Somion</taxon>
    </lineage>
</organism>
<reference evidence="3" key="1">
    <citation type="submission" date="2024-04" db="EMBL/GenBank/DDBJ databases">
        <authorList>
            <person name="Shaw F."/>
            <person name="Minotto A."/>
        </authorList>
    </citation>
    <scope>NUCLEOTIDE SEQUENCE [LARGE SCALE GENOMIC DNA]</scope>
</reference>
<proteinExistence type="predicted"/>
<gene>
    <name evidence="2" type="ORF">GFSPODELE1_LOCUS8182</name>
</gene>
<evidence type="ECO:0000256" key="1">
    <source>
        <dbReference type="SAM" id="MobiDB-lite"/>
    </source>
</evidence>
<feature type="compositionally biased region" description="Low complexity" evidence="1">
    <location>
        <begin position="138"/>
        <end position="152"/>
    </location>
</feature>
<protein>
    <submittedName>
        <fullName evidence="2">Uncharacterized protein</fullName>
    </submittedName>
</protein>
<sequence>MSLAHRPFLANAHDLSLIAIEEEPEDLPFTPASGCFELSNDGCVNNITDVADILDELESLALATRELPVPKSVSMSLAEWGRALNIRVIVAPGNGGNSNRNAIVLSATDVSGDTSLHSMPSEDLFEDPSCYHSGGSGRSSSESAISETTQSSQFETLPYMSEDASRSFPSFALPPSLCSIPELVNVQRHRKLVQTLGLEAPGKVSLASHSPSRLASCRASSTPRTHRGGVSPRFPSAHVCHTEALPTPEVPKPSSARPSKISQALGLVRLFDIQLPRRRHNGTPIPAPTGLFSCTPATLNKMTSL</sequence>
<feature type="region of interest" description="Disordered" evidence="1">
    <location>
        <begin position="215"/>
        <end position="236"/>
    </location>
</feature>
<accession>A0ABP1DTH4</accession>
<evidence type="ECO:0000313" key="3">
    <source>
        <dbReference type="Proteomes" id="UP001497453"/>
    </source>
</evidence>
<dbReference type="Proteomes" id="UP001497453">
    <property type="component" value="Chromosome 6"/>
</dbReference>